<dbReference type="AlphaFoldDB" id="A0A1B7MSD5"/>
<dbReference type="OrthoDB" id="2692669at2759"/>
<sequence>MSRHALPTFILPAGVHKTLYQMADTFFYPVSDGPTSTGRGAAHSSDGSTTANDIEKAGYVVPLVHDVVLTLFSLLPPSTPGATMSVSCSLAVAHVLRTYAGLRADCHRYVSYSLPVLDDDAHFDVLLACNHWTPDIMASPRPSRWPASCLGAPAHVNSTLSLLRKLGHEMRGASGLLSSRRAAVGLGSDEFGSPVV</sequence>
<accession>A0A1B7MSD5</accession>
<organism evidence="1 2">
    <name type="scientific">Rhizopogon vinicolor AM-OR11-026</name>
    <dbReference type="NCBI Taxonomy" id="1314800"/>
    <lineage>
        <taxon>Eukaryota</taxon>
        <taxon>Fungi</taxon>
        <taxon>Dikarya</taxon>
        <taxon>Basidiomycota</taxon>
        <taxon>Agaricomycotina</taxon>
        <taxon>Agaricomycetes</taxon>
        <taxon>Agaricomycetidae</taxon>
        <taxon>Boletales</taxon>
        <taxon>Suillineae</taxon>
        <taxon>Rhizopogonaceae</taxon>
        <taxon>Rhizopogon</taxon>
    </lineage>
</organism>
<dbReference type="InParanoid" id="A0A1B7MSD5"/>
<gene>
    <name evidence="1" type="ORF">K503DRAFT_785021</name>
</gene>
<reference evidence="1 2" key="1">
    <citation type="submission" date="2016-06" db="EMBL/GenBank/DDBJ databases">
        <title>Comparative genomics of the ectomycorrhizal sister species Rhizopogon vinicolor and Rhizopogon vesiculosus (Basidiomycota: Boletales) reveals a divergence of the mating type B locus.</title>
        <authorList>
            <consortium name="DOE Joint Genome Institute"/>
            <person name="Mujic A.B."/>
            <person name="Kuo A."/>
            <person name="Tritt A."/>
            <person name="Lipzen A."/>
            <person name="Chen C."/>
            <person name="Johnson J."/>
            <person name="Sharma A."/>
            <person name="Barry K."/>
            <person name="Grigoriev I.V."/>
            <person name="Spatafora J.W."/>
        </authorList>
    </citation>
    <scope>NUCLEOTIDE SEQUENCE [LARGE SCALE GENOMIC DNA]</scope>
    <source>
        <strain evidence="1 2">AM-OR11-026</strain>
    </source>
</reference>
<proteinExistence type="predicted"/>
<evidence type="ECO:0000313" key="1">
    <source>
        <dbReference type="EMBL" id="OAX35522.1"/>
    </source>
</evidence>
<name>A0A1B7MSD5_9AGAM</name>
<dbReference type="EMBL" id="KV448492">
    <property type="protein sequence ID" value="OAX35522.1"/>
    <property type="molecule type" value="Genomic_DNA"/>
</dbReference>
<keyword evidence="2" id="KW-1185">Reference proteome</keyword>
<protein>
    <submittedName>
        <fullName evidence="1">Uncharacterized protein</fullName>
    </submittedName>
</protein>
<dbReference type="Proteomes" id="UP000092154">
    <property type="component" value="Unassembled WGS sequence"/>
</dbReference>
<evidence type="ECO:0000313" key="2">
    <source>
        <dbReference type="Proteomes" id="UP000092154"/>
    </source>
</evidence>